<dbReference type="GO" id="GO:0016192">
    <property type="term" value="P:vesicle-mediated transport"/>
    <property type="evidence" value="ECO:0007669"/>
    <property type="project" value="InterPro"/>
</dbReference>
<evidence type="ECO:0000256" key="3">
    <source>
        <dbReference type="ARBA" id="ARBA00022448"/>
    </source>
</evidence>
<dbReference type="InterPro" id="IPR014908">
    <property type="entry name" value="Nucleoporin_Nup133/Nup155_N"/>
</dbReference>
<feature type="region of interest" description="Disordered" evidence="8">
    <location>
        <begin position="1300"/>
        <end position="1328"/>
    </location>
</feature>
<keyword evidence="12" id="KW-1185">Reference proteome</keyword>
<dbReference type="InterPro" id="IPR057308">
    <property type="entry name" value="CHCR_PEP5_VPS11"/>
</dbReference>
<dbReference type="InterPro" id="IPR015943">
    <property type="entry name" value="WD40/YVTN_repeat-like_dom_sf"/>
</dbReference>
<dbReference type="Pfam" id="PF23266">
    <property type="entry name" value="VPS11_N"/>
    <property type="match status" value="1"/>
</dbReference>
<dbReference type="GO" id="GO:0031080">
    <property type="term" value="C:nuclear pore outer ring"/>
    <property type="evidence" value="ECO:0007669"/>
    <property type="project" value="TreeGrafter"/>
</dbReference>
<dbReference type="InParanoid" id="A0A7J7D4U0"/>
<sequence length="2391" mass="269820">MYQWRKFEFFEEKYGGKCVIPEEVSGRIECCSSGRGKVVIGCDDGTVSLLDRGLKFNFGFQAHSSSVLFLQQLKQRNFIVTVGEDEQITPQQSALCLKVFDLDKMQPEGSSNTSPDCIGILRIFTNQFAEAKITSFLVLEEAPPILLIAIGLDSGCIYCIKGDIARERINRFKLQVDVENSSDKSQSSITGLGFKVDGGALQLFAVTPHSVTLFSLQFQPPQKQTLDHFGCDFNGVTMSDRLELIIGRHEAVYFYEVDGRGPCWAFEGEKKLIGWFRGYLLCIIADQRNGKYTFNIYDLKNRLIAHSLVVKEVSHMLCEWGNIILVMADKSALCIGEKDMESKLDMLFKKNLYTVAINLVQSQQADAAATAEVLRKYGDHLYSKQDYDEAMAQYINTIGHLEPSYVIQKFLDAQRINNLTNYLEKLHEKGLASKDHTTLLLNCYTKLKDVKKLNMFIKSEDAVGEHKFDVETAIRVCRAANYHEHAMYVAKKAGRHEWYLKILLEDLGSYEEALQYISSLEPSQARVTVKEYGKILIEHKPSETIEILIRLCTEDGKLVRRGTSNGTYLSMLPSPVDFLSIFIHHPQYLMDFLEKYTDKVTDSPSQVEIHNTLLELYLSNDLNFASISQANNGVDLSLRTISGAAAMFRVDSNGKSIATHNDSYKEKGPLERQEKGLRLLKSAWPSDLEHPLYDVGLAIFLCEINSFKQGLLFLYEKMKLYKEVIACYMQAHDHEGLIACCKRLGDSGKGGDPSLWADLLKYFGELGEDCSKEVKEVLTYIERDDILPPIIVLQSLSKNPNLTLSVIKDYIARKLERESKLIDEDRLAIEKYQEDTLAMRKEIQDLRMNARIFQLSKCTACTFTLDLPAVHFMCMHSFHQRCLGDNEKECPECAPEYRAVLETKRGLEQNSKDQDRFFQQVKSSRDGFSVIAEYFGKGLISKTTTNGSTATDNGEITYGSFASLGWGDSNPAMLSDMWVAGGLLLRQFLLPVQQDVGLWLEEINLGSYRQIFKENGVNGEYLEGMSMFTTEQILRFIRRCHMKWGDFITLCKELRRIKVACLKGEQKFRRPCDLDLLASNGMRSIHFLAQLLNCAGRLEARRVSYHRKSVADNSIPNRPTTGTPAPWTPARSSVLARFSGVNNSEKGNEADSIRPVFVAEFPQVVRDEQTSFLRKHVRGDACISGGMDKETCFSWIVCGNRLFIWSYLTYPASKKCIVLELPSVVSEDGDLSRTSYDNNSWILCVVDWDRIYRGGNKVLQPCNSAGIVLCNRKTRAVVYWPDIYGEGGSNPVVSLASSDESEVNSPSVDGKSLYTRQQQRSKRDKSPSSFNSFIASAVPATQHAVVALACSSSGELWKFCCRPTGIQRNLDLSLCPEGSDGCHHVGGEGYPRSLIWRFSPYFLEDTKQFFLLTDHEILCLNITLNTDLNVSKLWSHEIVGSDGDLGIKKDLAGQKRVWPLDAQVDDNGKVITVLVATFCKDRISSSTYTQYSLLTMQYKSGVNTSSGANDRFLEKRAPIQVIIPKARVEDEDFLFSMRLRIGGKPPGSVTILSGDGTATVSHYYRNSTRLYQFDLPYDAWKVLDASILPSSDDGEDGAWVVLTEKAGIWAIPDKAVILGGVEPPERSLSRKGSSNEESPQEEKRIPSFSGNIGPKRATSEGWATRDRQKAVTTGIARRTVQDEESETLLGQLFNDFLQSGQVDASLEKLKNSGAFDRDGEANVFTRASKSIVDTLAKHWTTTRGAEIVSLTVISRQLVEKKRKHQKYLQFLALSKCHEELCSSQRHALQIVLEHGEKLAGVIQMRELQNLIRQDRTNGDGLYSGSEGQNSGALWDLIQLVGEKARQNTVLLMDRDNAEVFYSKIADLEEVFSCLDRHLEYAVGLRHPLGVQIHRACELSNACVALIRTAMQYRNEHQMWYPPPEGLTPWYCQHVVRNGLWSIASFMLKLLNDTSELDVSAKSDLCTHLELLSEVLLEAYSGAITAKFERGEECKGLLDEYWNRRDIILDSLYQQAKNSSEVAFQDLNVGTEEQRQEIFRKLSSSLLAIAKRHEGYKTMWKICCDLNDSELLRNLMHESVGPRGGFSNFVFKQLYEKKQFSKLLRLGEEFQEELSIFLRHHRDLRWLHELFLHQFSIASETLHVLGLSQDDHSFSEAGERADPDLAYATPTLADRRRFLNLSKIAAVAAGKNADWEAKVKRIEADLKILKLQEEIIKLLAADDVEQYDGRRLLHPEEVIELCLKSEEPELALRAFDVFAWTSSSFRKSHKSLLEECWKIAADLDDWGKLHQACIDEGWSDDEMLKHLRDTLLFQASSRCYGPLAEAIEGGFDEVFPLSQANLDQDPRDSDLSVEAILMQHKDFPDAGKLMLDAIMLGLEHDAVADDGIAPME</sequence>
<dbReference type="GO" id="GO:0006606">
    <property type="term" value="P:protein import into nucleus"/>
    <property type="evidence" value="ECO:0007669"/>
    <property type="project" value="TreeGrafter"/>
</dbReference>
<gene>
    <name evidence="11" type="ORF">HS088_TW10G00372</name>
</gene>
<evidence type="ECO:0000256" key="2">
    <source>
        <dbReference type="ARBA" id="ARBA00005569"/>
    </source>
</evidence>
<dbReference type="PROSITE" id="PS50236">
    <property type="entry name" value="CHCR"/>
    <property type="match status" value="2"/>
</dbReference>
<evidence type="ECO:0000256" key="7">
    <source>
        <dbReference type="SAM" id="Coils"/>
    </source>
</evidence>
<dbReference type="InterPro" id="IPR011990">
    <property type="entry name" value="TPR-like_helical_dom_sf"/>
</dbReference>
<accession>A0A7J7D4U0</accession>
<reference evidence="11 12" key="1">
    <citation type="journal article" date="2020" name="Nat. Commun.">
        <title>Genome of Tripterygium wilfordii and identification of cytochrome P450 involved in triptolide biosynthesis.</title>
        <authorList>
            <person name="Tu L."/>
            <person name="Su P."/>
            <person name="Zhang Z."/>
            <person name="Gao L."/>
            <person name="Wang J."/>
            <person name="Hu T."/>
            <person name="Zhou J."/>
            <person name="Zhang Y."/>
            <person name="Zhao Y."/>
            <person name="Liu Y."/>
            <person name="Song Y."/>
            <person name="Tong Y."/>
            <person name="Lu Y."/>
            <person name="Yang J."/>
            <person name="Xu C."/>
            <person name="Jia M."/>
            <person name="Peters R.J."/>
            <person name="Huang L."/>
            <person name="Gao W."/>
        </authorList>
    </citation>
    <scope>NUCLEOTIDE SEQUENCE [LARGE SCALE GENOMIC DNA]</scope>
    <source>
        <strain evidence="12">cv. XIE 37</strain>
        <tissue evidence="11">Leaf</tissue>
    </source>
</reference>
<organism evidence="11 12">
    <name type="scientific">Tripterygium wilfordii</name>
    <name type="common">Thunder God vine</name>
    <dbReference type="NCBI Taxonomy" id="458696"/>
    <lineage>
        <taxon>Eukaryota</taxon>
        <taxon>Viridiplantae</taxon>
        <taxon>Streptophyta</taxon>
        <taxon>Embryophyta</taxon>
        <taxon>Tracheophyta</taxon>
        <taxon>Spermatophyta</taxon>
        <taxon>Magnoliopsida</taxon>
        <taxon>eudicotyledons</taxon>
        <taxon>Gunneridae</taxon>
        <taxon>Pentapetalae</taxon>
        <taxon>rosids</taxon>
        <taxon>fabids</taxon>
        <taxon>Celastrales</taxon>
        <taxon>Celastraceae</taxon>
        <taxon>Tripterygium</taxon>
    </lineage>
</organism>
<keyword evidence="5" id="KW-0863">Zinc-finger</keyword>
<dbReference type="InterPro" id="IPR001841">
    <property type="entry name" value="Znf_RING"/>
</dbReference>
<evidence type="ECO:0000259" key="9">
    <source>
        <dbReference type="PROSITE" id="PS50089"/>
    </source>
</evidence>
<dbReference type="Gene3D" id="1.10.150.50">
    <property type="entry name" value="Transcription Factor, Ets-1"/>
    <property type="match status" value="1"/>
</dbReference>
<dbReference type="Gene3D" id="1.20.58.1380">
    <property type="match status" value="1"/>
</dbReference>
<evidence type="ECO:0000259" key="10">
    <source>
        <dbReference type="PROSITE" id="PS50105"/>
    </source>
</evidence>
<dbReference type="EMBL" id="JAAARO010000010">
    <property type="protein sequence ID" value="KAF5741375.1"/>
    <property type="molecule type" value="Genomic_DNA"/>
</dbReference>
<dbReference type="SUPFAM" id="SSF50978">
    <property type="entry name" value="WD40 repeat-like"/>
    <property type="match status" value="1"/>
</dbReference>
<comment type="caution">
    <text evidence="11">The sequence shown here is derived from an EMBL/GenBank/DDBJ whole genome shotgun (WGS) entry which is preliminary data.</text>
</comment>
<dbReference type="SUPFAM" id="SSF117289">
    <property type="entry name" value="Nucleoporin domain"/>
    <property type="match status" value="1"/>
</dbReference>
<evidence type="ECO:0000256" key="5">
    <source>
        <dbReference type="PROSITE-ProRule" id="PRU00175"/>
    </source>
</evidence>
<dbReference type="FunFam" id="1.20.58.1380:FF:000005">
    <property type="entry name" value="Nuclear pore complex protein NUP133"/>
    <property type="match status" value="1"/>
</dbReference>
<feature type="region of interest" description="Disordered" evidence="8">
    <location>
        <begin position="1622"/>
        <end position="1677"/>
    </location>
</feature>
<dbReference type="InterPro" id="IPR016024">
    <property type="entry name" value="ARM-type_fold"/>
</dbReference>
<evidence type="ECO:0000256" key="8">
    <source>
        <dbReference type="SAM" id="MobiDB-lite"/>
    </source>
</evidence>
<comment type="similarity">
    <text evidence="2">Belongs to the nucleoporin Nup133 family.</text>
</comment>
<feature type="repeat" description="CHCR" evidence="6">
    <location>
        <begin position="563"/>
        <end position="772"/>
    </location>
</feature>
<dbReference type="InterPro" id="IPR001660">
    <property type="entry name" value="SAM"/>
</dbReference>
<dbReference type="InterPro" id="IPR037624">
    <property type="entry name" value="Nup133-like"/>
</dbReference>
<dbReference type="FunFam" id="1.25.40.10:FF:000278">
    <property type="entry name" value="Vacuolar protein sorting-associated protein 11 homolog"/>
    <property type="match status" value="1"/>
</dbReference>
<protein>
    <submittedName>
        <fullName evidence="11">Nuclear pore complex protein</fullName>
    </submittedName>
</protein>
<keyword evidence="3" id="KW-0813">Transport</keyword>
<dbReference type="PANTHER" id="PTHR13405">
    <property type="entry name" value="NUCLEAR PORE COMPLEX PROTEIN NUP133"/>
    <property type="match status" value="1"/>
</dbReference>
<dbReference type="CDD" id="cd16688">
    <property type="entry name" value="RING-H2_Vps11"/>
    <property type="match status" value="1"/>
</dbReference>
<dbReference type="Gene3D" id="2.130.10.10">
    <property type="entry name" value="YVTN repeat-like/Quinoprotein amine dehydrogenase"/>
    <property type="match status" value="1"/>
</dbReference>
<dbReference type="PROSITE" id="PS50089">
    <property type="entry name" value="ZF_RING_2"/>
    <property type="match status" value="1"/>
</dbReference>
<evidence type="ECO:0000256" key="6">
    <source>
        <dbReference type="PROSITE-ProRule" id="PRU01006"/>
    </source>
</evidence>
<dbReference type="InterPro" id="IPR036322">
    <property type="entry name" value="WD40_repeat_dom_sf"/>
</dbReference>
<proteinExistence type="inferred from homology"/>
<dbReference type="SUPFAM" id="SSF47769">
    <property type="entry name" value="SAM/Pointed domain"/>
    <property type="match status" value="1"/>
</dbReference>
<evidence type="ECO:0000256" key="4">
    <source>
        <dbReference type="ARBA" id="ARBA00023242"/>
    </source>
</evidence>
<keyword evidence="4" id="KW-0539">Nucleus</keyword>
<name>A0A7J7D4U0_TRIWF</name>
<dbReference type="Pfam" id="PF12451">
    <property type="entry name" value="VPS11_C"/>
    <property type="match status" value="1"/>
</dbReference>
<dbReference type="GO" id="GO:0016973">
    <property type="term" value="P:poly(A)+ mRNA export from nucleus"/>
    <property type="evidence" value="ECO:0007669"/>
    <property type="project" value="TreeGrafter"/>
</dbReference>
<evidence type="ECO:0000313" key="11">
    <source>
        <dbReference type="EMBL" id="KAF5741375.1"/>
    </source>
</evidence>
<dbReference type="Pfam" id="PF07647">
    <property type="entry name" value="SAM_2"/>
    <property type="match status" value="1"/>
</dbReference>
<dbReference type="Pfam" id="PF23356">
    <property type="entry name" value="TPR_PEP5_VPS11"/>
    <property type="match status" value="2"/>
</dbReference>
<dbReference type="InterPro" id="IPR024763">
    <property type="entry name" value="VPS11_C"/>
</dbReference>
<feature type="repeat" description="CHCR" evidence="6">
    <location>
        <begin position="394"/>
        <end position="545"/>
    </location>
</feature>
<dbReference type="GO" id="GO:0008270">
    <property type="term" value="F:zinc ion binding"/>
    <property type="evidence" value="ECO:0007669"/>
    <property type="project" value="UniProtKB-KW"/>
</dbReference>
<dbReference type="PROSITE" id="PS50105">
    <property type="entry name" value="SAM_DOMAIN"/>
    <property type="match status" value="1"/>
</dbReference>
<evidence type="ECO:0000313" key="12">
    <source>
        <dbReference type="Proteomes" id="UP000593562"/>
    </source>
</evidence>
<keyword evidence="5" id="KW-0479">Metal-binding</keyword>
<dbReference type="SUPFAM" id="SSF48371">
    <property type="entry name" value="ARM repeat"/>
    <property type="match status" value="1"/>
</dbReference>
<dbReference type="FunCoup" id="A0A7J7D4U0">
    <property type="interactions" value="1648"/>
</dbReference>
<dbReference type="GO" id="GO:0000972">
    <property type="term" value="P:transcription-dependent tethering of RNA polymerase II gene DNA at nuclear periphery"/>
    <property type="evidence" value="ECO:0007669"/>
    <property type="project" value="TreeGrafter"/>
</dbReference>
<dbReference type="Gene3D" id="1.25.40.10">
    <property type="entry name" value="Tetratricopeptide repeat domain"/>
    <property type="match status" value="1"/>
</dbReference>
<feature type="coiled-coil region" evidence="7">
    <location>
        <begin position="815"/>
        <end position="849"/>
    </location>
</feature>
<comment type="subcellular location">
    <subcellularLocation>
        <location evidence="1">Nucleus</location>
    </subcellularLocation>
</comment>
<dbReference type="InterPro" id="IPR013761">
    <property type="entry name" value="SAM/pointed_sf"/>
</dbReference>
<dbReference type="PANTHER" id="PTHR13405:SF11">
    <property type="entry name" value="NUCLEAR PORE COMPLEX PROTEIN NUP133"/>
    <property type="match status" value="1"/>
</dbReference>
<feature type="domain" description="RING-type" evidence="9">
    <location>
        <begin position="858"/>
        <end position="893"/>
    </location>
</feature>
<dbReference type="Pfam" id="PF08801">
    <property type="entry name" value="Nucleoporin_N"/>
    <property type="match status" value="1"/>
</dbReference>
<keyword evidence="5" id="KW-0862">Zinc</keyword>
<keyword evidence="7" id="KW-0175">Coiled coil</keyword>
<evidence type="ECO:0000256" key="1">
    <source>
        <dbReference type="ARBA" id="ARBA00004123"/>
    </source>
</evidence>
<dbReference type="Proteomes" id="UP000593562">
    <property type="component" value="Unassembled WGS sequence"/>
</dbReference>
<dbReference type="InterPro" id="IPR000547">
    <property type="entry name" value="Clathrin_H-chain/VPS_repeat"/>
</dbReference>
<feature type="domain" description="SAM" evidence="10">
    <location>
        <begin position="994"/>
        <end position="1026"/>
    </location>
</feature>
<dbReference type="GO" id="GO:0017056">
    <property type="term" value="F:structural constituent of nuclear pore"/>
    <property type="evidence" value="ECO:0007669"/>
    <property type="project" value="InterPro"/>
</dbReference>